<comment type="catalytic activity">
    <reaction evidence="8 9">
        <text>guanosine(966) in 16S rRNA + S-adenosyl-L-methionine = N(2)-methylguanosine(966) in 16S rRNA + S-adenosyl-L-homocysteine + H(+)</text>
        <dbReference type="Rhea" id="RHEA:23548"/>
        <dbReference type="Rhea" id="RHEA-COMP:10211"/>
        <dbReference type="Rhea" id="RHEA-COMP:10212"/>
        <dbReference type="ChEBI" id="CHEBI:15378"/>
        <dbReference type="ChEBI" id="CHEBI:57856"/>
        <dbReference type="ChEBI" id="CHEBI:59789"/>
        <dbReference type="ChEBI" id="CHEBI:74269"/>
        <dbReference type="ChEBI" id="CHEBI:74481"/>
        <dbReference type="EC" id="2.1.1.171"/>
    </reaction>
</comment>
<organism evidence="10 11">
    <name type="scientific">Pseudoalteromonas piscicida</name>
    <dbReference type="NCBI Taxonomy" id="43662"/>
    <lineage>
        <taxon>Bacteria</taxon>
        <taxon>Pseudomonadati</taxon>
        <taxon>Pseudomonadota</taxon>
        <taxon>Gammaproteobacteria</taxon>
        <taxon>Alteromonadales</taxon>
        <taxon>Pseudoalteromonadaceae</taxon>
        <taxon>Pseudoalteromonas</taxon>
    </lineage>
</organism>
<dbReference type="PIRSF" id="PIRSF004553">
    <property type="entry name" value="CHP00095"/>
    <property type="match status" value="1"/>
</dbReference>
<dbReference type="InterPro" id="IPR029063">
    <property type="entry name" value="SAM-dependent_MTases_sf"/>
</dbReference>
<dbReference type="GO" id="GO:0052913">
    <property type="term" value="F:16S rRNA (guanine(966)-N(2))-methyltransferase activity"/>
    <property type="evidence" value="ECO:0007669"/>
    <property type="project" value="UniProtKB-EC"/>
</dbReference>
<keyword evidence="5 9" id="KW-0489">Methyltransferase</keyword>
<evidence type="ECO:0000256" key="1">
    <source>
        <dbReference type="ARBA" id="ARBA00002649"/>
    </source>
</evidence>
<dbReference type="InterPro" id="IPR004398">
    <property type="entry name" value="RNA_MeTrfase_RsmD"/>
</dbReference>
<keyword evidence="6 9" id="KW-0808">Transferase</keyword>
<accession>A0A2A5JQD7</accession>
<protein>
    <recommendedName>
        <fullName evidence="4 9">Ribosomal RNA small subunit methyltransferase D</fullName>
        <ecNumber evidence="3 9">2.1.1.171</ecNumber>
    </recommendedName>
</protein>
<dbReference type="EMBL" id="NKHF01000055">
    <property type="protein sequence ID" value="PCK31481.1"/>
    <property type="molecule type" value="Genomic_DNA"/>
</dbReference>
<dbReference type="OrthoDB" id="9803017at2"/>
<comment type="function">
    <text evidence="1 9">Specifically methylates the guanine in position 966 of 16S rRNA in the assembled 30S particle.</text>
</comment>
<dbReference type="SUPFAM" id="SSF53335">
    <property type="entry name" value="S-adenosyl-L-methionine-dependent methyltransferases"/>
    <property type="match status" value="1"/>
</dbReference>
<keyword evidence="11" id="KW-1185">Reference proteome</keyword>
<name>A0A2A5JQD7_PSEO7</name>
<evidence type="ECO:0000256" key="4">
    <source>
        <dbReference type="ARBA" id="ARBA00013682"/>
    </source>
</evidence>
<dbReference type="GO" id="GO:0003676">
    <property type="term" value="F:nucleic acid binding"/>
    <property type="evidence" value="ECO:0007669"/>
    <property type="project" value="InterPro"/>
</dbReference>
<evidence type="ECO:0000313" key="11">
    <source>
        <dbReference type="Proteomes" id="UP000228621"/>
    </source>
</evidence>
<dbReference type="Gene3D" id="3.40.50.150">
    <property type="entry name" value="Vaccinia Virus protein VP39"/>
    <property type="match status" value="1"/>
</dbReference>
<dbReference type="PROSITE" id="PS00092">
    <property type="entry name" value="N6_MTASE"/>
    <property type="match status" value="1"/>
</dbReference>
<proteinExistence type="inferred from homology"/>
<sequence length="194" mass="21859">MRKSKPKPNTKQSGFIRLISGKHKGRKLPVHDVAGLRPTTDRMKETVFNWLMQDVRDANVLDCFAGAGSLGFEAISRFAAHGTFIELDKKAAAQLASNATLLKLDNVDIINHDALAVLASNPKQKQYDLVFIDPPFRKNLVSPCCELLESNAWLCESALIYVEFEQEAQPDIPQHWQILKEKQAGQVICRLYQR</sequence>
<evidence type="ECO:0000256" key="2">
    <source>
        <dbReference type="ARBA" id="ARBA00005269"/>
    </source>
</evidence>
<evidence type="ECO:0000256" key="6">
    <source>
        <dbReference type="ARBA" id="ARBA00022679"/>
    </source>
</evidence>
<dbReference type="NCBIfam" id="TIGR00095">
    <property type="entry name" value="16S rRNA (guanine(966)-N(2))-methyltransferase RsmD"/>
    <property type="match status" value="1"/>
</dbReference>
<comment type="similarity">
    <text evidence="2 9">Belongs to the methyltransferase superfamily. RsmD family.</text>
</comment>
<dbReference type="InterPro" id="IPR002052">
    <property type="entry name" value="DNA_methylase_N6_adenine_CS"/>
</dbReference>
<dbReference type="CDD" id="cd02440">
    <property type="entry name" value="AdoMet_MTases"/>
    <property type="match status" value="1"/>
</dbReference>
<dbReference type="PANTHER" id="PTHR43542">
    <property type="entry name" value="METHYLTRANSFERASE"/>
    <property type="match status" value="1"/>
</dbReference>
<evidence type="ECO:0000256" key="7">
    <source>
        <dbReference type="ARBA" id="ARBA00022691"/>
    </source>
</evidence>
<evidence type="ECO:0000256" key="8">
    <source>
        <dbReference type="ARBA" id="ARBA00048326"/>
    </source>
</evidence>
<evidence type="ECO:0000256" key="5">
    <source>
        <dbReference type="ARBA" id="ARBA00022603"/>
    </source>
</evidence>
<dbReference type="Pfam" id="PF03602">
    <property type="entry name" value="Cons_hypoth95"/>
    <property type="match status" value="1"/>
</dbReference>
<dbReference type="PANTHER" id="PTHR43542:SF1">
    <property type="entry name" value="METHYLTRANSFERASE"/>
    <property type="match status" value="1"/>
</dbReference>
<evidence type="ECO:0000256" key="9">
    <source>
        <dbReference type="PIRNR" id="PIRNR004553"/>
    </source>
</evidence>
<keyword evidence="7 9" id="KW-0949">S-adenosyl-L-methionine</keyword>
<dbReference type="EC" id="2.1.1.171" evidence="3 9"/>
<dbReference type="Proteomes" id="UP000228621">
    <property type="component" value="Unassembled WGS sequence"/>
</dbReference>
<dbReference type="RefSeq" id="WP_099642420.1">
    <property type="nucleotide sequence ID" value="NZ_JAQPZX010000012.1"/>
</dbReference>
<keyword evidence="9" id="KW-0698">rRNA processing</keyword>
<comment type="caution">
    <text evidence="10">The sequence shown here is derived from an EMBL/GenBank/DDBJ whole genome shotgun (WGS) entry which is preliminary data.</text>
</comment>
<evidence type="ECO:0000256" key="3">
    <source>
        <dbReference type="ARBA" id="ARBA00012141"/>
    </source>
</evidence>
<reference evidence="11" key="1">
    <citation type="journal article" date="2019" name="Genome Announc.">
        <title>Draft Genome Sequence of Pseudoalteromonas piscicida Strain 36Y ROTHPW, an Hypersaline Seawater Isolate from the South Coast of Sonora, Mexico.</title>
        <authorList>
            <person name="Sanchez-Diaz R."/>
            <person name="Molina-Garza Z.J."/>
            <person name="Cruz-Suarez L.E."/>
            <person name="Selvin J."/>
            <person name="Kiran G.S."/>
            <person name="Ibarra-Gamez J.C."/>
            <person name="Gomez-Gil B."/>
            <person name="Galaviz-Silva L."/>
        </authorList>
    </citation>
    <scope>NUCLEOTIDE SEQUENCE [LARGE SCALE GENOMIC DNA]</scope>
    <source>
        <strain evidence="11">36Y_RITHPW</strain>
    </source>
</reference>
<gene>
    <name evidence="10" type="primary">rsmD</name>
    <name evidence="10" type="ORF">CEX98_12620</name>
</gene>
<dbReference type="AlphaFoldDB" id="A0A2A5JQD7"/>
<evidence type="ECO:0000313" key="10">
    <source>
        <dbReference type="EMBL" id="PCK31481.1"/>
    </source>
</evidence>